<dbReference type="KEGG" id="vsp:VS_II1380"/>
<reference evidence="1 2" key="1">
    <citation type="submission" date="2009-02" db="EMBL/GenBank/DDBJ databases">
        <title>Vibrio splendidus str. LGP32 complete genome.</title>
        <authorList>
            <person name="Mazel D."/>
            <person name="Le Roux F."/>
        </authorList>
    </citation>
    <scope>NUCLEOTIDE SEQUENCE [LARGE SCALE GENOMIC DNA]</scope>
    <source>
        <strain evidence="1 2">LGP32</strain>
    </source>
</reference>
<dbReference type="Proteomes" id="UP000009100">
    <property type="component" value="Chromosome 2"/>
</dbReference>
<dbReference type="AlphaFoldDB" id="B7VTC6"/>
<dbReference type="EMBL" id="FM954973">
    <property type="protein sequence ID" value="CAV27486.1"/>
    <property type="molecule type" value="Genomic_DNA"/>
</dbReference>
<dbReference type="STRING" id="575788.VS_II1380"/>
<evidence type="ECO:0000313" key="1">
    <source>
        <dbReference type="EMBL" id="CAV27486.1"/>
    </source>
</evidence>
<evidence type="ECO:0000313" key="2">
    <source>
        <dbReference type="Proteomes" id="UP000009100"/>
    </source>
</evidence>
<name>B7VTC6_VIBA3</name>
<dbReference type="HOGENOM" id="CLU_2440024_0_0_6"/>
<gene>
    <name evidence="1" type="ordered locus">VS_II1380</name>
</gene>
<protein>
    <submittedName>
        <fullName evidence="1">Uncharacterized protein</fullName>
    </submittedName>
</protein>
<organism evidence="1 2">
    <name type="scientific">Vibrio atlanticus (strain LGP32)</name>
    <name type="common">Vibrio splendidus (strain Mel32)</name>
    <dbReference type="NCBI Taxonomy" id="575788"/>
    <lineage>
        <taxon>Bacteria</taxon>
        <taxon>Pseudomonadati</taxon>
        <taxon>Pseudomonadota</taxon>
        <taxon>Gammaproteobacteria</taxon>
        <taxon>Vibrionales</taxon>
        <taxon>Vibrionaceae</taxon>
        <taxon>Vibrio</taxon>
    </lineage>
</organism>
<proteinExistence type="predicted"/>
<sequence>MESEDGVAGLLGTDSAGEEGVSCLLFSKVSFWACFCSLISRVFGARTGLFIIFFCKSDNESNIETAWSYEVSVCDQYMDFEDGKGYLSDI</sequence>
<accession>B7VTC6</accession>